<dbReference type="AlphaFoldDB" id="A0A372M2Z7"/>
<proteinExistence type="predicted"/>
<keyword evidence="2" id="KW-1185">Reference proteome</keyword>
<evidence type="ECO:0000313" key="2">
    <source>
        <dbReference type="Proteomes" id="UP000263094"/>
    </source>
</evidence>
<comment type="caution">
    <text evidence="1">The sequence shown here is derived from an EMBL/GenBank/DDBJ whole genome shotgun (WGS) entry which is preliminary data.</text>
</comment>
<protein>
    <submittedName>
        <fullName evidence="1">Uncharacterized protein</fullName>
    </submittedName>
</protein>
<dbReference type="Proteomes" id="UP000263094">
    <property type="component" value="Unassembled WGS sequence"/>
</dbReference>
<name>A0A372M2Z7_9ACTN</name>
<dbReference type="RefSeq" id="WP_128557201.1">
    <property type="nucleotide sequence ID" value="NZ_QUAK01000101.1"/>
</dbReference>
<organism evidence="1 2">
    <name type="scientific">Streptomyces triticagri</name>
    <dbReference type="NCBI Taxonomy" id="2293568"/>
    <lineage>
        <taxon>Bacteria</taxon>
        <taxon>Bacillati</taxon>
        <taxon>Actinomycetota</taxon>
        <taxon>Actinomycetes</taxon>
        <taxon>Kitasatosporales</taxon>
        <taxon>Streptomycetaceae</taxon>
        <taxon>Streptomyces</taxon>
    </lineage>
</organism>
<evidence type="ECO:0000313" key="1">
    <source>
        <dbReference type="EMBL" id="RFU85189.1"/>
    </source>
</evidence>
<accession>A0A372M2Z7</accession>
<reference evidence="1 2" key="1">
    <citation type="submission" date="2018-08" db="EMBL/GenBank/DDBJ databases">
        <title>Isolation, diversity and antifungal activity of Actinobacteria from wheat.</title>
        <authorList>
            <person name="Han C."/>
        </authorList>
    </citation>
    <scope>NUCLEOTIDE SEQUENCE [LARGE SCALE GENOMIC DNA]</scope>
    <source>
        <strain evidence="1 2">NEAU-YY421</strain>
    </source>
</reference>
<dbReference type="OrthoDB" id="4194155at2"/>
<sequence>MGEKYAFLSLHPIYEDEPFELLGQCPECRGQVPVAEVRHLGDLGTHLTFAPTALPETFTHDQGHAPTCRRGESA</sequence>
<gene>
    <name evidence="1" type="ORF">DY218_18715</name>
</gene>
<dbReference type="EMBL" id="QUAK01000101">
    <property type="protein sequence ID" value="RFU85189.1"/>
    <property type="molecule type" value="Genomic_DNA"/>
</dbReference>